<comment type="caution">
    <text evidence="10">The sequence shown here is derived from an EMBL/GenBank/DDBJ whole genome shotgun (WGS) entry which is preliminary data.</text>
</comment>
<evidence type="ECO:0000313" key="11">
    <source>
        <dbReference type="Proteomes" id="UP000239899"/>
    </source>
</evidence>
<evidence type="ECO:0000256" key="5">
    <source>
        <dbReference type="ARBA" id="ARBA00023211"/>
    </source>
</evidence>
<dbReference type="SUPFAM" id="SSF48403">
    <property type="entry name" value="Ankyrin repeat"/>
    <property type="match status" value="1"/>
</dbReference>
<dbReference type="InterPro" id="IPR007865">
    <property type="entry name" value="Aminopep_P_N"/>
</dbReference>
<evidence type="ECO:0000259" key="9">
    <source>
        <dbReference type="SMART" id="SM01011"/>
    </source>
</evidence>
<dbReference type="Gene3D" id="1.25.40.20">
    <property type="entry name" value="Ankyrin repeat-containing domain"/>
    <property type="match status" value="4"/>
</dbReference>
<keyword evidence="8" id="KW-0472">Membrane</keyword>
<dbReference type="STRING" id="3076.A0A2P6U0I0"/>
<dbReference type="EMBL" id="LHPG02000003">
    <property type="protein sequence ID" value="PRW59808.1"/>
    <property type="molecule type" value="Genomic_DNA"/>
</dbReference>
<dbReference type="PANTHER" id="PTHR43226">
    <property type="entry name" value="XAA-PRO AMINOPEPTIDASE 3"/>
    <property type="match status" value="1"/>
</dbReference>
<keyword evidence="10" id="KW-0031">Aminopeptidase</keyword>
<proteinExistence type="inferred from homology"/>
<feature type="region of interest" description="Disordered" evidence="7">
    <location>
        <begin position="547"/>
        <end position="580"/>
    </location>
</feature>
<sequence>MVSATRLRSAAWGLFGPVSVKTKRGTRITFVAGFITLPLTAISLWSLFHGSDQQQQQKRLQASRSSKELDLSDNSVARRVAQRVLASPSASAAARAAWSAGQPTPETHPDLLQPGELLPGLAAAEFAARRAALAALLPPGAVALLPAAPITYMAGVIPYPFRQSADFLYLTGITQPYALAVVDCDARYRLFVPDPDAWRETWDGARISADTAVEVFGADEALPLSQMPAELGPQLAEATSILIDTEAPDQRGCAVRSLPAFQEAAKQHRVMPLRPLTHQLRWRKSPAELALMRRSAQLAAAAMTQCMQQSRPGVHEHQLAATFEYQCKAGGAQRLAYPSVVAGGPDACTIHYSRNDKAIAGDQMVLLDGGCELHGYCSDVTRTWPVGGKYSGAQRAVYEAVLEVHQACLDICQPGATLRQLHHVSVRLLAEALAQLGVVRGRSASDIMQGTVRRFYPHSVGHWLGLDTHDSSTMNHDRPLEPGVVLTIEPGLYIPDDEAFGPFAGIGVRIEDDVAITLTGRDVLSADVPVAPDEVEALMDAALGVQRKQQEEAEGASGSDSRADTATSWQSTRRARMAPRAKPTFQSHLAAMEEAAAGIWPALQDCPPAELLCAVASRGHKSLTRLLLHSGVPVDGAGEDGRTALIRAAGSGRTGIVQQLLQAGAAVDLAWQAPAGSGATAPEHGSTTALLSAAAGGHAPCVRLLCRCGTAVNRQDATSGASALHLAAAAGHDAVVRLLVSELRAAPDLQDKATMTPLMAAAEAGHSLVVQALLDGGAALNLQDSEGATALLLAARAARAVVVRLLLAAGAAVDLQTQAGNSALMEVAGQPDCSVTILRMLLASGASVDIRNREGKAALDFAAARGKNACYWVLRFPSTWANNLPDEQRRQLQELVRARQQVLGTAGGSLHPAFNDVELAAPKTPAGFGAGVVSSSSSAGSAAATATGSECAKTTTT</sequence>
<keyword evidence="3" id="KW-0479">Metal-binding</keyword>
<dbReference type="Pfam" id="PF12796">
    <property type="entry name" value="Ank_2"/>
    <property type="match status" value="2"/>
</dbReference>
<dbReference type="Proteomes" id="UP000239899">
    <property type="component" value="Unassembled WGS sequence"/>
</dbReference>
<evidence type="ECO:0000256" key="7">
    <source>
        <dbReference type="SAM" id="MobiDB-lite"/>
    </source>
</evidence>
<evidence type="ECO:0000256" key="4">
    <source>
        <dbReference type="ARBA" id="ARBA00022801"/>
    </source>
</evidence>
<keyword evidence="4" id="KW-0378">Hydrolase</keyword>
<dbReference type="InterPro" id="IPR029149">
    <property type="entry name" value="Creatin/AminoP/Spt16_N"/>
</dbReference>
<dbReference type="InterPro" id="IPR036770">
    <property type="entry name" value="Ankyrin_rpt-contain_sf"/>
</dbReference>
<dbReference type="SMART" id="SM00248">
    <property type="entry name" value="ANK"/>
    <property type="match status" value="7"/>
</dbReference>
<evidence type="ECO:0000256" key="3">
    <source>
        <dbReference type="ARBA" id="ARBA00022723"/>
    </source>
</evidence>
<dbReference type="SUPFAM" id="SSF53092">
    <property type="entry name" value="Creatinase/prolidase N-terminal domain"/>
    <property type="match status" value="1"/>
</dbReference>
<protein>
    <submittedName>
        <fullName evidence="10">Xaa-Pro aminopeptidase 3</fullName>
    </submittedName>
</protein>
<dbReference type="Gene3D" id="3.90.230.10">
    <property type="entry name" value="Creatinase/methionine aminopeptidase superfamily"/>
    <property type="match status" value="1"/>
</dbReference>
<dbReference type="InterPro" id="IPR002110">
    <property type="entry name" value="Ankyrin_rpt"/>
</dbReference>
<reference evidence="10 11" key="1">
    <citation type="journal article" date="2018" name="Plant J.">
        <title>Genome sequences of Chlorella sorokiniana UTEX 1602 and Micractinium conductrix SAG 241.80: implications to maltose excretion by a green alga.</title>
        <authorList>
            <person name="Arriola M.B."/>
            <person name="Velmurugan N."/>
            <person name="Zhang Y."/>
            <person name="Plunkett M.H."/>
            <person name="Hondzo H."/>
            <person name="Barney B.M."/>
        </authorList>
    </citation>
    <scope>NUCLEOTIDE SEQUENCE [LARGE SCALE GENOMIC DNA]</scope>
    <source>
        <strain evidence="11">UTEX 1602</strain>
    </source>
</reference>
<dbReference type="AlphaFoldDB" id="A0A2P6U0I0"/>
<keyword evidence="8" id="KW-0812">Transmembrane</keyword>
<feature type="region of interest" description="Disordered" evidence="7">
    <location>
        <begin position="937"/>
        <end position="957"/>
    </location>
</feature>
<keyword evidence="11" id="KW-1185">Reference proteome</keyword>
<feature type="transmembrane region" description="Helical" evidence="8">
    <location>
        <begin position="28"/>
        <end position="48"/>
    </location>
</feature>
<dbReference type="InterPro" id="IPR052433">
    <property type="entry name" value="X-Pro_dipept-like"/>
</dbReference>
<evidence type="ECO:0000256" key="1">
    <source>
        <dbReference type="ARBA" id="ARBA00001936"/>
    </source>
</evidence>
<keyword evidence="10" id="KW-0645">Protease</keyword>
<dbReference type="GO" id="GO:0030145">
    <property type="term" value="F:manganese ion binding"/>
    <property type="evidence" value="ECO:0007669"/>
    <property type="project" value="InterPro"/>
</dbReference>
<keyword evidence="6" id="KW-0040">ANK repeat</keyword>
<comment type="cofactor">
    <cofactor evidence="1">
        <name>Mn(2+)</name>
        <dbReference type="ChEBI" id="CHEBI:29035"/>
    </cofactor>
</comment>
<dbReference type="Pfam" id="PF05195">
    <property type="entry name" value="AMP_N"/>
    <property type="match status" value="1"/>
</dbReference>
<feature type="repeat" description="ANK" evidence="6">
    <location>
        <begin position="786"/>
        <end position="818"/>
    </location>
</feature>
<dbReference type="Gene3D" id="3.40.350.10">
    <property type="entry name" value="Creatinase/prolidase N-terminal domain"/>
    <property type="match status" value="1"/>
</dbReference>
<dbReference type="Pfam" id="PF00557">
    <property type="entry name" value="Peptidase_M24"/>
    <property type="match status" value="1"/>
</dbReference>
<evidence type="ECO:0000256" key="8">
    <source>
        <dbReference type="SAM" id="Phobius"/>
    </source>
</evidence>
<feature type="repeat" description="ANK" evidence="6">
    <location>
        <begin position="719"/>
        <end position="741"/>
    </location>
</feature>
<keyword evidence="5" id="KW-0464">Manganese</keyword>
<dbReference type="InterPro" id="IPR000994">
    <property type="entry name" value="Pept_M24"/>
</dbReference>
<dbReference type="PANTHER" id="PTHR43226:SF4">
    <property type="entry name" value="XAA-PRO AMINOPEPTIDASE 3"/>
    <property type="match status" value="1"/>
</dbReference>
<feature type="repeat" description="ANK" evidence="6">
    <location>
        <begin position="640"/>
        <end position="672"/>
    </location>
</feature>
<dbReference type="OrthoDB" id="4215474at2759"/>
<dbReference type="PROSITE" id="PS50088">
    <property type="entry name" value="ANK_REPEAT"/>
    <property type="match status" value="5"/>
</dbReference>
<evidence type="ECO:0000256" key="2">
    <source>
        <dbReference type="ARBA" id="ARBA00008766"/>
    </source>
</evidence>
<evidence type="ECO:0000313" key="10">
    <source>
        <dbReference type="EMBL" id="PRW59808.1"/>
    </source>
</evidence>
<accession>A0A2P6U0I0</accession>
<feature type="repeat" description="ANK" evidence="6">
    <location>
        <begin position="753"/>
        <end position="785"/>
    </location>
</feature>
<dbReference type="GO" id="GO:0006508">
    <property type="term" value="P:proteolysis"/>
    <property type="evidence" value="ECO:0007669"/>
    <property type="project" value="TreeGrafter"/>
</dbReference>
<name>A0A2P6U0I0_CHLSO</name>
<dbReference type="InterPro" id="IPR036005">
    <property type="entry name" value="Creatinase/aminopeptidase-like"/>
</dbReference>
<dbReference type="GO" id="GO:0070006">
    <property type="term" value="F:metalloaminopeptidase activity"/>
    <property type="evidence" value="ECO:0007669"/>
    <property type="project" value="InterPro"/>
</dbReference>
<feature type="compositionally biased region" description="Low complexity" evidence="7">
    <location>
        <begin position="937"/>
        <end position="949"/>
    </location>
</feature>
<dbReference type="PROSITE" id="PS50297">
    <property type="entry name" value="ANK_REP_REGION"/>
    <property type="match status" value="4"/>
</dbReference>
<organism evidence="10 11">
    <name type="scientific">Chlorella sorokiniana</name>
    <name type="common">Freshwater green alga</name>
    <dbReference type="NCBI Taxonomy" id="3076"/>
    <lineage>
        <taxon>Eukaryota</taxon>
        <taxon>Viridiplantae</taxon>
        <taxon>Chlorophyta</taxon>
        <taxon>core chlorophytes</taxon>
        <taxon>Trebouxiophyceae</taxon>
        <taxon>Chlorellales</taxon>
        <taxon>Chlorellaceae</taxon>
        <taxon>Chlorella clade</taxon>
        <taxon>Chlorella</taxon>
    </lineage>
</organism>
<keyword evidence="8" id="KW-1133">Transmembrane helix</keyword>
<dbReference type="CDD" id="cd01087">
    <property type="entry name" value="Prolidase"/>
    <property type="match status" value="1"/>
</dbReference>
<evidence type="ECO:0000256" key="6">
    <source>
        <dbReference type="PROSITE-ProRule" id="PRU00023"/>
    </source>
</evidence>
<feature type="domain" description="Aminopeptidase P N-terminal" evidence="9">
    <location>
        <begin position="121"/>
        <end position="252"/>
    </location>
</feature>
<gene>
    <name evidence="10" type="ORF">C2E21_1897</name>
</gene>
<dbReference type="GO" id="GO:0005739">
    <property type="term" value="C:mitochondrion"/>
    <property type="evidence" value="ECO:0007669"/>
    <property type="project" value="TreeGrafter"/>
</dbReference>
<feature type="repeat" description="ANK" evidence="6">
    <location>
        <begin position="819"/>
        <end position="853"/>
    </location>
</feature>
<dbReference type="SMART" id="SM01011">
    <property type="entry name" value="AMP_N"/>
    <property type="match status" value="1"/>
</dbReference>
<comment type="similarity">
    <text evidence="2">Belongs to the peptidase M24B family.</text>
</comment>
<dbReference type="SUPFAM" id="SSF55920">
    <property type="entry name" value="Creatinase/aminopeptidase"/>
    <property type="match status" value="1"/>
</dbReference>
<feature type="compositionally biased region" description="Polar residues" evidence="7">
    <location>
        <begin position="558"/>
        <end position="572"/>
    </location>
</feature>